<dbReference type="GO" id="GO:0008233">
    <property type="term" value="F:peptidase activity"/>
    <property type="evidence" value="ECO:0007669"/>
    <property type="project" value="InterPro"/>
</dbReference>
<dbReference type="SUPFAM" id="SSF47090">
    <property type="entry name" value="PGBD-like"/>
    <property type="match status" value="3"/>
</dbReference>
<dbReference type="Gene3D" id="3.30.1380.10">
    <property type="match status" value="1"/>
</dbReference>
<feature type="domain" description="Peptidoglycan binding-like" evidence="2">
    <location>
        <begin position="221"/>
        <end position="277"/>
    </location>
</feature>
<feature type="compositionally biased region" description="Basic residues" evidence="1">
    <location>
        <begin position="39"/>
        <end position="69"/>
    </location>
</feature>
<dbReference type="InterPro" id="IPR036366">
    <property type="entry name" value="PGBDSf"/>
</dbReference>
<dbReference type="InterPro" id="IPR002477">
    <property type="entry name" value="Peptidoglycan-bd-like"/>
</dbReference>
<dbReference type="KEGG" id="nwa:Nwat_0324"/>
<evidence type="ECO:0000256" key="1">
    <source>
        <dbReference type="SAM" id="MobiDB-lite"/>
    </source>
</evidence>
<feature type="region of interest" description="Disordered" evidence="1">
    <location>
        <begin position="39"/>
        <end position="92"/>
    </location>
</feature>
<dbReference type="eggNOG" id="COG3409">
    <property type="taxonomic scope" value="Bacteria"/>
</dbReference>
<dbReference type="Gene3D" id="1.10.101.10">
    <property type="entry name" value="PGBD-like superfamily/PGBD"/>
    <property type="match status" value="3"/>
</dbReference>
<dbReference type="GO" id="GO:0006508">
    <property type="term" value="P:proteolysis"/>
    <property type="evidence" value="ECO:0007669"/>
    <property type="project" value="InterPro"/>
</dbReference>
<organism evidence="5 6">
    <name type="scientific">Nitrosococcus watsoni (strain C-113)</name>
    <dbReference type="NCBI Taxonomy" id="105559"/>
    <lineage>
        <taxon>Bacteria</taxon>
        <taxon>Pseudomonadati</taxon>
        <taxon>Pseudomonadota</taxon>
        <taxon>Gammaproteobacteria</taxon>
        <taxon>Chromatiales</taxon>
        <taxon>Chromatiaceae</taxon>
        <taxon>Nitrosococcus</taxon>
    </lineage>
</organism>
<evidence type="ECO:0000313" key="6">
    <source>
        <dbReference type="Proteomes" id="UP000000393"/>
    </source>
</evidence>
<feature type="domain" description="ARB-07466-like C-terminal" evidence="4">
    <location>
        <begin position="329"/>
        <end position="429"/>
    </location>
</feature>
<dbReference type="STRING" id="105559.Nwat_0324"/>
<dbReference type="AlphaFoldDB" id="D8K9K5"/>
<dbReference type="CDD" id="cd14814">
    <property type="entry name" value="Peptidase_M15"/>
    <property type="match status" value="1"/>
</dbReference>
<keyword evidence="6" id="KW-1185">Reference proteome</keyword>
<evidence type="ECO:0000259" key="4">
    <source>
        <dbReference type="Pfam" id="PF26571"/>
    </source>
</evidence>
<dbReference type="SUPFAM" id="SSF55166">
    <property type="entry name" value="Hedgehog/DD-peptidase"/>
    <property type="match status" value="1"/>
</dbReference>
<dbReference type="eggNOG" id="COG1876">
    <property type="taxonomic scope" value="Bacteria"/>
</dbReference>
<protein>
    <submittedName>
        <fullName evidence="5">Peptidoglycan-binding domain 1 protein</fullName>
    </submittedName>
</protein>
<dbReference type="EMBL" id="CP002086">
    <property type="protein sequence ID" value="ADJ27294.1"/>
    <property type="molecule type" value="Genomic_DNA"/>
</dbReference>
<gene>
    <name evidence="5" type="ordered locus">Nwat_0324</name>
</gene>
<evidence type="ECO:0000259" key="3">
    <source>
        <dbReference type="Pfam" id="PF02557"/>
    </source>
</evidence>
<feature type="domain" description="Peptidoglycan binding-like" evidence="2">
    <location>
        <begin position="116"/>
        <end position="169"/>
    </location>
</feature>
<dbReference type="InterPro" id="IPR036365">
    <property type="entry name" value="PGBD-like_sf"/>
</dbReference>
<dbReference type="Pfam" id="PF26571">
    <property type="entry name" value="VldE"/>
    <property type="match status" value="1"/>
</dbReference>
<evidence type="ECO:0000259" key="2">
    <source>
        <dbReference type="Pfam" id="PF01471"/>
    </source>
</evidence>
<name>D8K9K5_NITWC</name>
<feature type="domain" description="Peptidoglycan binding-like" evidence="2">
    <location>
        <begin position="483"/>
        <end position="537"/>
    </location>
</feature>
<reference evidence="5 6" key="1">
    <citation type="submission" date="2010-06" db="EMBL/GenBank/DDBJ databases">
        <title>Complete sequence of chromosome of Nitrosococcus watsoni C-113.</title>
        <authorList>
            <consortium name="US DOE Joint Genome Institute"/>
            <person name="Lucas S."/>
            <person name="Copeland A."/>
            <person name="Lapidus A."/>
            <person name="Cheng J.-F."/>
            <person name="Bruce D."/>
            <person name="Goodwin L."/>
            <person name="Pitluck S."/>
            <person name="Malfatti S.A."/>
            <person name="Chain P.S.G."/>
            <person name="Land M."/>
            <person name="Hauser L."/>
            <person name="Kyrpides N."/>
            <person name="Ivanova N."/>
            <person name="Cambell M.A."/>
            <person name="Heidelberg J.F."/>
            <person name="Klotz M.G."/>
            <person name="Woyke T."/>
        </authorList>
    </citation>
    <scope>NUCLEOTIDE SEQUENCE [LARGE SCALE GENOMIC DNA]</scope>
    <source>
        <strain evidence="5 6">C-113</strain>
    </source>
</reference>
<dbReference type="InterPro" id="IPR058593">
    <property type="entry name" value="ARB_07466-like_C"/>
</dbReference>
<evidence type="ECO:0000313" key="5">
    <source>
        <dbReference type="EMBL" id="ADJ27294.1"/>
    </source>
</evidence>
<feature type="domain" description="D-alanyl-D-alanine carboxypeptidase-like core" evidence="3">
    <location>
        <begin position="564"/>
        <end position="679"/>
    </location>
</feature>
<dbReference type="Proteomes" id="UP000000393">
    <property type="component" value="Chromosome"/>
</dbReference>
<dbReference type="HOGENOM" id="CLU_402683_0_0_6"/>
<dbReference type="Pfam" id="PF01471">
    <property type="entry name" value="PG_binding_1"/>
    <property type="match status" value="3"/>
</dbReference>
<dbReference type="InterPro" id="IPR003709">
    <property type="entry name" value="VanY-like_core_dom"/>
</dbReference>
<dbReference type="RefSeq" id="WP_013219405.1">
    <property type="nucleotide sequence ID" value="NC_014315.1"/>
</dbReference>
<proteinExistence type="predicted"/>
<accession>D8K9K5</accession>
<sequence>MNTAFDFEEEPLEGLMEFGQEIFDAELADLEGEEEFWRGRRTPGHVLARRQRPLRLRRPLPSRPSKRFPARPVATRPQPPKRPPPQPRFPHRPAIIRRRIVPEPVPCVCPAHGTEFIRWVQSSLNQILGSRLPVSGVMNRGTRDALRQFQKQQGLPVDGIAGPPTERALLDALGGGVRDDAAGMAKPSDATESAADSELFEYDAEELEAPLARPMLGRGSRGASVIELQKRLSALGFNPGAADGIFGSRTESAVRAFQHSQRITVDGIVGPQTWSRLYGPTPSPVPSPPSGTTSVTWKLPPEIRAAGDAQTVRYDSPPPWANGANCTRYTDGAAELRRYIKATFPGVRLIGGYSCRANSATPSETSVHGVGRALDIMIPTVGGRANSAVGDPIANWLVRNATAIGVQYIIWNRVRWSGSRTPHVADYGGPNPHIDHIHVELNLDGARRRTAWFQERETVTAYSELAEEFESLWESEINRSSTDHVRWIQQSLNKIMGLRLAVDGILGPMTRSAVRSFQSRHRLAVDGIVGPHTERALVAAGADSPPFIPAAGGAQDIVNVRGIQVARQIQPQIAALLATADADGIHLSGSGYRSSARQIGLRRQNCGPTYDDIWKKSPSQCRPPTAIPGRSLHEKGLAIDFRYNGQGITSRSSPGFIWLSQNAGQFGLKNLPSEPWHWSTTGA</sequence>
<feature type="compositionally biased region" description="Pro residues" evidence="1">
    <location>
        <begin position="77"/>
        <end position="88"/>
    </location>
</feature>
<dbReference type="InterPro" id="IPR009045">
    <property type="entry name" value="Zn_M74/Hedgehog-like"/>
</dbReference>
<dbReference type="Pfam" id="PF02557">
    <property type="entry name" value="VanY"/>
    <property type="match status" value="1"/>
</dbReference>